<reference evidence="8" key="1">
    <citation type="journal article" date="2020" name="Stud. Mycol.">
        <title>101 Dothideomycetes genomes: a test case for predicting lifestyles and emergence of pathogens.</title>
        <authorList>
            <person name="Haridas S."/>
            <person name="Albert R."/>
            <person name="Binder M."/>
            <person name="Bloem J."/>
            <person name="Labutti K."/>
            <person name="Salamov A."/>
            <person name="Andreopoulos B."/>
            <person name="Baker S."/>
            <person name="Barry K."/>
            <person name="Bills G."/>
            <person name="Bluhm B."/>
            <person name="Cannon C."/>
            <person name="Castanera R."/>
            <person name="Culley D."/>
            <person name="Daum C."/>
            <person name="Ezra D."/>
            <person name="Gonzalez J."/>
            <person name="Henrissat B."/>
            <person name="Kuo A."/>
            <person name="Liang C."/>
            <person name="Lipzen A."/>
            <person name="Lutzoni F."/>
            <person name="Magnuson J."/>
            <person name="Mondo S."/>
            <person name="Nolan M."/>
            <person name="Ohm R."/>
            <person name="Pangilinan J."/>
            <person name="Park H.-J."/>
            <person name="Ramirez L."/>
            <person name="Alfaro M."/>
            <person name="Sun H."/>
            <person name="Tritt A."/>
            <person name="Yoshinaga Y."/>
            <person name="Zwiers L.-H."/>
            <person name="Turgeon B."/>
            <person name="Goodwin S."/>
            <person name="Spatafora J."/>
            <person name="Crous P."/>
            <person name="Grigoriev I."/>
        </authorList>
    </citation>
    <scope>NUCLEOTIDE SEQUENCE</scope>
    <source>
        <strain evidence="8">CBS 260.36</strain>
    </source>
</reference>
<dbReference type="PANTHER" id="PTHR33048">
    <property type="entry name" value="PTH11-LIKE INTEGRAL MEMBRANE PROTEIN (AFU_ORTHOLOGUE AFUA_5G11245)"/>
    <property type="match status" value="1"/>
</dbReference>
<organism evidence="8 9">
    <name type="scientific">Myriangium duriaei CBS 260.36</name>
    <dbReference type="NCBI Taxonomy" id="1168546"/>
    <lineage>
        <taxon>Eukaryota</taxon>
        <taxon>Fungi</taxon>
        <taxon>Dikarya</taxon>
        <taxon>Ascomycota</taxon>
        <taxon>Pezizomycotina</taxon>
        <taxon>Dothideomycetes</taxon>
        <taxon>Dothideomycetidae</taxon>
        <taxon>Myriangiales</taxon>
        <taxon>Myriangiaceae</taxon>
        <taxon>Myriangium</taxon>
    </lineage>
</organism>
<keyword evidence="3 6" id="KW-1133">Transmembrane helix</keyword>
<feature type="transmembrane region" description="Helical" evidence="6">
    <location>
        <begin position="92"/>
        <end position="114"/>
    </location>
</feature>
<evidence type="ECO:0000256" key="5">
    <source>
        <dbReference type="ARBA" id="ARBA00038359"/>
    </source>
</evidence>
<dbReference type="InterPro" id="IPR052337">
    <property type="entry name" value="SAT4-like"/>
</dbReference>
<name>A0A9P4MH90_9PEZI</name>
<evidence type="ECO:0000313" key="9">
    <source>
        <dbReference type="Proteomes" id="UP000799439"/>
    </source>
</evidence>
<keyword evidence="4 6" id="KW-0472">Membrane</keyword>
<dbReference type="GO" id="GO:0016020">
    <property type="term" value="C:membrane"/>
    <property type="evidence" value="ECO:0007669"/>
    <property type="project" value="UniProtKB-SubCell"/>
</dbReference>
<accession>A0A9P4MH90</accession>
<gene>
    <name evidence="8" type="ORF">K461DRAFT_305508</name>
</gene>
<comment type="caution">
    <text evidence="8">The sequence shown here is derived from an EMBL/GenBank/DDBJ whole genome shotgun (WGS) entry which is preliminary data.</text>
</comment>
<dbReference type="EMBL" id="ML996084">
    <property type="protein sequence ID" value="KAF2154485.1"/>
    <property type="molecule type" value="Genomic_DNA"/>
</dbReference>
<feature type="transmembrane region" description="Helical" evidence="6">
    <location>
        <begin position="241"/>
        <end position="265"/>
    </location>
</feature>
<feature type="transmembrane region" description="Helical" evidence="6">
    <location>
        <begin position="12"/>
        <end position="34"/>
    </location>
</feature>
<evidence type="ECO:0000256" key="1">
    <source>
        <dbReference type="ARBA" id="ARBA00004141"/>
    </source>
</evidence>
<evidence type="ECO:0000259" key="7">
    <source>
        <dbReference type="Pfam" id="PF20684"/>
    </source>
</evidence>
<keyword evidence="2 6" id="KW-0812">Transmembrane</keyword>
<protein>
    <recommendedName>
        <fullName evidence="7">Rhodopsin domain-containing protein</fullName>
    </recommendedName>
</protein>
<evidence type="ECO:0000256" key="6">
    <source>
        <dbReference type="SAM" id="Phobius"/>
    </source>
</evidence>
<proteinExistence type="inferred from homology"/>
<feature type="transmembrane region" description="Helical" evidence="6">
    <location>
        <begin position="46"/>
        <end position="72"/>
    </location>
</feature>
<keyword evidence="9" id="KW-1185">Reference proteome</keyword>
<dbReference type="AlphaFoldDB" id="A0A9P4MH90"/>
<sequence>MTILHSDRDQQPLIITVFTLSIIGTILTVLRLYAIQQRTAKTFSWSFSWIILSIVFAVASDIAILVSISHGMGRHLIQLTLPEIEWVIKYELIFVTLGVIACTCGKLSIVALLLELEGPLVRYRRYLMHGVAAIYTLSAIAMVFITWFECTPVSKSWDLLEPGSCAQEIYTMDVDYLNGALNVVIDLFLSVYPIFMLWNLKVKMATKIATCTLMAGGVFTTFACVIRTIDVKRMFSDQNDITYIFGQLNVWTVAEIWLTIIIGSLPSLRPLFLKWFGPEIRSDNIGVMSLAHWTANDNQAVIEGVEHHQPVGEDIEKKGGVIVSERHGSNLSAI</sequence>
<dbReference type="OrthoDB" id="3934549at2759"/>
<feature type="transmembrane region" description="Helical" evidence="6">
    <location>
        <begin position="180"/>
        <end position="198"/>
    </location>
</feature>
<feature type="transmembrane region" description="Helical" evidence="6">
    <location>
        <begin position="126"/>
        <end position="148"/>
    </location>
</feature>
<evidence type="ECO:0000256" key="3">
    <source>
        <dbReference type="ARBA" id="ARBA00022989"/>
    </source>
</evidence>
<comment type="similarity">
    <text evidence="5">Belongs to the SAT4 family.</text>
</comment>
<dbReference type="InterPro" id="IPR049326">
    <property type="entry name" value="Rhodopsin_dom_fungi"/>
</dbReference>
<evidence type="ECO:0000256" key="2">
    <source>
        <dbReference type="ARBA" id="ARBA00022692"/>
    </source>
</evidence>
<dbReference type="Proteomes" id="UP000799439">
    <property type="component" value="Unassembled WGS sequence"/>
</dbReference>
<feature type="domain" description="Rhodopsin" evidence="7">
    <location>
        <begin position="40"/>
        <end position="272"/>
    </location>
</feature>
<evidence type="ECO:0000256" key="4">
    <source>
        <dbReference type="ARBA" id="ARBA00023136"/>
    </source>
</evidence>
<feature type="transmembrane region" description="Helical" evidence="6">
    <location>
        <begin position="210"/>
        <end position="229"/>
    </location>
</feature>
<dbReference type="Pfam" id="PF20684">
    <property type="entry name" value="Fung_rhodopsin"/>
    <property type="match status" value="1"/>
</dbReference>
<evidence type="ECO:0000313" key="8">
    <source>
        <dbReference type="EMBL" id="KAF2154485.1"/>
    </source>
</evidence>
<comment type="subcellular location">
    <subcellularLocation>
        <location evidence="1">Membrane</location>
        <topology evidence="1">Multi-pass membrane protein</topology>
    </subcellularLocation>
</comment>
<dbReference type="PANTHER" id="PTHR33048:SF47">
    <property type="entry name" value="INTEGRAL MEMBRANE PROTEIN-RELATED"/>
    <property type="match status" value="1"/>
</dbReference>